<sequence length="166" mass="18794">MHGEFPTGFLWGGALAANQSEGAYLEGGKGLTTVDTLPHGAHRLPVKLGLEKRFTLREDEFYPSHQAIDFYHRYKEDIALMAEMGFSVFRTSIAWSRLFPRGDEPQPNPQGIAFYRSLFEECKKHGIEPLVTLCHFDVPMHLVMGVRLLAQPQNGGFFQPLRPHLL</sequence>
<comment type="similarity">
    <text evidence="2">Belongs to the glycosyl hydrolase 1 family.</text>
</comment>
<accession>A0A378ABZ4</accession>
<dbReference type="InterPro" id="IPR017853">
    <property type="entry name" value="GH"/>
</dbReference>
<name>A0A378ABZ4_KLEPN</name>
<proteinExistence type="inferred from homology"/>
<keyword evidence="1 3" id="KW-0326">Glycosidase</keyword>
<keyword evidence="3" id="KW-0378">Hydrolase</keyword>
<evidence type="ECO:0000256" key="2">
    <source>
        <dbReference type="RuleBase" id="RU003690"/>
    </source>
</evidence>
<dbReference type="PROSITE" id="PS00653">
    <property type="entry name" value="GLYCOSYL_HYDROL_F1_2"/>
    <property type="match status" value="1"/>
</dbReference>
<gene>
    <name evidence="3" type="primary">bglA_2</name>
    <name evidence="3" type="ORF">NCTC204_03516</name>
</gene>
<reference evidence="3 4" key="1">
    <citation type="submission" date="2018-06" db="EMBL/GenBank/DDBJ databases">
        <authorList>
            <consortium name="Pathogen Informatics"/>
            <person name="Doyle S."/>
        </authorList>
    </citation>
    <scope>NUCLEOTIDE SEQUENCE [LARGE SCALE GENOMIC DNA]</scope>
    <source>
        <strain evidence="3 4">NCTC204</strain>
    </source>
</reference>
<dbReference type="Pfam" id="PF00232">
    <property type="entry name" value="Glyco_hydro_1"/>
    <property type="match status" value="1"/>
</dbReference>
<dbReference type="EC" id="3.2.1.86" evidence="3"/>
<dbReference type="Proteomes" id="UP000255192">
    <property type="component" value="Unassembled WGS sequence"/>
</dbReference>
<dbReference type="AlphaFoldDB" id="A0A378ABZ4"/>
<organism evidence="3 4">
    <name type="scientific">Klebsiella pneumoniae</name>
    <dbReference type="NCBI Taxonomy" id="573"/>
    <lineage>
        <taxon>Bacteria</taxon>
        <taxon>Pseudomonadati</taxon>
        <taxon>Pseudomonadota</taxon>
        <taxon>Gammaproteobacteria</taxon>
        <taxon>Enterobacterales</taxon>
        <taxon>Enterobacteriaceae</taxon>
        <taxon>Klebsiella/Raoultella group</taxon>
        <taxon>Klebsiella</taxon>
        <taxon>Klebsiella pneumoniae complex</taxon>
    </lineage>
</organism>
<evidence type="ECO:0000313" key="4">
    <source>
        <dbReference type="Proteomes" id="UP000255192"/>
    </source>
</evidence>
<dbReference type="Gene3D" id="3.20.20.80">
    <property type="entry name" value="Glycosidases"/>
    <property type="match status" value="1"/>
</dbReference>
<protein>
    <submittedName>
        <fullName evidence="3">6-phospho-beta-glucosidase ascB</fullName>
        <ecNumber evidence="3">3.2.1.86</ecNumber>
    </submittedName>
</protein>
<dbReference type="PANTHER" id="PTHR10353">
    <property type="entry name" value="GLYCOSYL HYDROLASE"/>
    <property type="match status" value="1"/>
</dbReference>
<evidence type="ECO:0000313" key="3">
    <source>
        <dbReference type="EMBL" id="STV04990.1"/>
    </source>
</evidence>
<dbReference type="InterPro" id="IPR033132">
    <property type="entry name" value="GH_1_N_CS"/>
</dbReference>
<evidence type="ECO:0000256" key="1">
    <source>
        <dbReference type="ARBA" id="ARBA00023295"/>
    </source>
</evidence>
<dbReference type="PANTHER" id="PTHR10353:SF122">
    <property type="entry name" value="6-PHOSPHO-BETA-GLUCOSIDASE ASCB-RELATED"/>
    <property type="match status" value="1"/>
</dbReference>
<dbReference type="GO" id="GO:0016052">
    <property type="term" value="P:carbohydrate catabolic process"/>
    <property type="evidence" value="ECO:0007669"/>
    <property type="project" value="TreeGrafter"/>
</dbReference>
<dbReference type="GO" id="GO:0005829">
    <property type="term" value="C:cytosol"/>
    <property type="evidence" value="ECO:0007669"/>
    <property type="project" value="TreeGrafter"/>
</dbReference>
<dbReference type="InterPro" id="IPR001360">
    <property type="entry name" value="Glyco_hydro_1"/>
</dbReference>
<dbReference type="GO" id="GO:0008706">
    <property type="term" value="F:6-phospho-beta-glucosidase activity"/>
    <property type="evidence" value="ECO:0007669"/>
    <property type="project" value="UniProtKB-EC"/>
</dbReference>
<dbReference type="EMBL" id="UGMD01000002">
    <property type="protein sequence ID" value="STV04990.1"/>
    <property type="molecule type" value="Genomic_DNA"/>
</dbReference>
<dbReference type="SUPFAM" id="SSF51445">
    <property type="entry name" value="(Trans)glycosidases"/>
    <property type="match status" value="1"/>
</dbReference>